<proteinExistence type="predicted"/>
<evidence type="ECO:0000313" key="2">
    <source>
        <dbReference type="EMBL" id="KAL2869657.1"/>
    </source>
</evidence>
<feature type="transmembrane region" description="Helical" evidence="1">
    <location>
        <begin position="81"/>
        <end position="98"/>
    </location>
</feature>
<keyword evidence="1" id="KW-0472">Membrane</keyword>
<dbReference type="RefSeq" id="XP_070888636.1">
    <property type="nucleotide sequence ID" value="XM_071027291.1"/>
</dbReference>
<feature type="transmembrane region" description="Helical" evidence="1">
    <location>
        <begin position="12"/>
        <end position="36"/>
    </location>
</feature>
<reference evidence="2 3" key="1">
    <citation type="submission" date="2024-07" db="EMBL/GenBank/DDBJ databases">
        <title>Section-level genome sequencing and comparative genomics of Aspergillus sections Usti and Cavernicolus.</title>
        <authorList>
            <consortium name="Lawrence Berkeley National Laboratory"/>
            <person name="Nybo J.L."/>
            <person name="Vesth T.C."/>
            <person name="Theobald S."/>
            <person name="Frisvad J.C."/>
            <person name="Larsen T.O."/>
            <person name="Kjaerboelling I."/>
            <person name="Rothschild-Mancinelli K."/>
            <person name="Lyhne E.K."/>
            <person name="Kogle M.E."/>
            <person name="Barry K."/>
            <person name="Clum A."/>
            <person name="Na H."/>
            <person name="Ledsgaard L."/>
            <person name="Lin J."/>
            <person name="Lipzen A."/>
            <person name="Kuo A."/>
            <person name="Riley R."/>
            <person name="Mondo S."/>
            <person name="Labutti K."/>
            <person name="Haridas S."/>
            <person name="Pangalinan J."/>
            <person name="Salamov A.A."/>
            <person name="Simmons B.A."/>
            <person name="Magnuson J.K."/>
            <person name="Chen J."/>
            <person name="Drula E."/>
            <person name="Henrissat B."/>
            <person name="Wiebenga A."/>
            <person name="Lubbers R.J."/>
            <person name="Gomes A.C."/>
            <person name="Macurrencykelacurrency M.R."/>
            <person name="Stajich J."/>
            <person name="Grigoriev I.V."/>
            <person name="Mortensen U.H."/>
            <person name="De Vries R.P."/>
            <person name="Baker S.E."/>
            <person name="Andersen M.R."/>
        </authorList>
    </citation>
    <scope>NUCLEOTIDE SEQUENCE [LARGE SCALE GENOMIC DNA]</scope>
    <source>
        <strain evidence="2 3">CBS 449.75</strain>
    </source>
</reference>
<keyword evidence="1" id="KW-1133">Transmembrane helix</keyword>
<accession>A0ABR4LZ35</accession>
<sequence length="128" mass="14664">MDSSRHTYLAMFMWYSHIGLTFGVTFYAYFAAFSRFTSSRSSPRLYTYQLSSTGDKASYRFAPFLEMTLATLIVFQKTRTVALFFYGVFHGLGIILRLRKINDVGTDIAFQSIIGVAYWSCSVLESTY</sequence>
<dbReference type="GeneID" id="98142363"/>
<evidence type="ECO:0000313" key="3">
    <source>
        <dbReference type="Proteomes" id="UP001610432"/>
    </source>
</evidence>
<name>A0ABR4LZ35_9EURO</name>
<dbReference type="Proteomes" id="UP001610432">
    <property type="component" value="Unassembled WGS sequence"/>
</dbReference>
<dbReference type="EMBL" id="JBFXLQ010000008">
    <property type="protein sequence ID" value="KAL2869657.1"/>
    <property type="molecule type" value="Genomic_DNA"/>
</dbReference>
<comment type="caution">
    <text evidence="2">The sequence shown here is derived from an EMBL/GenBank/DDBJ whole genome shotgun (WGS) entry which is preliminary data.</text>
</comment>
<evidence type="ECO:0000256" key="1">
    <source>
        <dbReference type="SAM" id="Phobius"/>
    </source>
</evidence>
<organism evidence="2 3">
    <name type="scientific">Aspergillus lucknowensis</name>
    <dbReference type="NCBI Taxonomy" id="176173"/>
    <lineage>
        <taxon>Eukaryota</taxon>
        <taxon>Fungi</taxon>
        <taxon>Dikarya</taxon>
        <taxon>Ascomycota</taxon>
        <taxon>Pezizomycotina</taxon>
        <taxon>Eurotiomycetes</taxon>
        <taxon>Eurotiomycetidae</taxon>
        <taxon>Eurotiales</taxon>
        <taxon>Aspergillaceae</taxon>
        <taxon>Aspergillus</taxon>
        <taxon>Aspergillus subgen. Nidulantes</taxon>
    </lineage>
</organism>
<keyword evidence="1" id="KW-0812">Transmembrane</keyword>
<keyword evidence="3" id="KW-1185">Reference proteome</keyword>
<protein>
    <submittedName>
        <fullName evidence="2">Uncharacterized protein</fullName>
    </submittedName>
</protein>
<gene>
    <name evidence="2" type="ORF">BJX67DRAFT_318987</name>
</gene>